<feature type="region of interest" description="Disordered" evidence="1">
    <location>
        <begin position="252"/>
        <end position="311"/>
    </location>
</feature>
<feature type="region of interest" description="Disordered" evidence="1">
    <location>
        <begin position="776"/>
        <end position="796"/>
    </location>
</feature>
<proteinExistence type="predicted"/>
<evidence type="ECO:0000256" key="2">
    <source>
        <dbReference type="SAM" id="Phobius"/>
    </source>
</evidence>
<dbReference type="EMBL" id="HBIO01019935">
    <property type="protein sequence ID" value="CAE0470488.1"/>
    <property type="molecule type" value="Transcribed_RNA"/>
</dbReference>
<feature type="region of interest" description="Disordered" evidence="1">
    <location>
        <begin position="484"/>
        <end position="514"/>
    </location>
</feature>
<evidence type="ECO:0000313" key="3">
    <source>
        <dbReference type="EMBL" id="CAE0470488.1"/>
    </source>
</evidence>
<feature type="compositionally biased region" description="Polar residues" evidence="1">
    <location>
        <begin position="254"/>
        <end position="274"/>
    </location>
</feature>
<accession>A0A7S3Q9T0</accession>
<gene>
    <name evidence="3" type="ORF">CDEB00056_LOCUS15341</name>
</gene>
<keyword evidence="2" id="KW-0812">Transmembrane</keyword>
<feature type="compositionally biased region" description="Polar residues" evidence="1">
    <location>
        <begin position="300"/>
        <end position="311"/>
    </location>
</feature>
<name>A0A7S3Q9T0_9STRA</name>
<feature type="region of interest" description="Disordered" evidence="1">
    <location>
        <begin position="101"/>
        <end position="121"/>
    </location>
</feature>
<feature type="region of interest" description="Disordered" evidence="1">
    <location>
        <begin position="815"/>
        <end position="876"/>
    </location>
</feature>
<feature type="compositionally biased region" description="Acidic residues" evidence="1">
    <location>
        <begin position="101"/>
        <end position="119"/>
    </location>
</feature>
<reference evidence="3" key="1">
    <citation type="submission" date="2021-01" db="EMBL/GenBank/DDBJ databases">
        <authorList>
            <person name="Corre E."/>
            <person name="Pelletier E."/>
            <person name="Niang G."/>
            <person name="Scheremetjew M."/>
            <person name="Finn R."/>
            <person name="Kale V."/>
            <person name="Holt S."/>
            <person name="Cochrane G."/>
            <person name="Meng A."/>
            <person name="Brown T."/>
            <person name="Cohen L."/>
        </authorList>
    </citation>
    <scope>NUCLEOTIDE SEQUENCE</scope>
    <source>
        <strain evidence="3">MM31A-1</strain>
    </source>
</reference>
<feature type="compositionally biased region" description="Basic residues" evidence="1">
    <location>
        <begin position="858"/>
        <end position="872"/>
    </location>
</feature>
<organism evidence="3">
    <name type="scientific">Chaetoceros debilis</name>
    <dbReference type="NCBI Taxonomy" id="122233"/>
    <lineage>
        <taxon>Eukaryota</taxon>
        <taxon>Sar</taxon>
        <taxon>Stramenopiles</taxon>
        <taxon>Ochrophyta</taxon>
        <taxon>Bacillariophyta</taxon>
        <taxon>Coscinodiscophyceae</taxon>
        <taxon>Chaetocerotophycidae</taxon>
        <taxon>Chaetocerotales</taxon>
        <taxon>Chaetocerotaceae</taxon>
        <taxon>Chaetoceros</taxon>
    </lineage>
</organism>
<dbReference type="AlphaFoldDB" id="A0A7S3Q9T0"/>
<feature type="compositionally biased region" description="Basic and acidic residues" evidence="1">
    <location>
        <begin position="501"/>
        <end position="511"/>
    </location>
</feature>
<protein>
    <submittedName>
        <fullName evidence="3">Uncharacterized protein</fullName>
    </submittedName>
</protein>
<feature type="compositionally biased region" description="Low complexity" evidence="1">
    <location>
        <begin position="284"/>
        <end position="297"/>
    </location>
</feature>
<keyword evidence="2" id="KW-0472">Membrane</keyword>
<feature type="compositionally biased region" description="Basic residues" evidence="1">
    <location>
        <begin position="834"/>
        <end position="846"/>
    </location>
</feature>
<evidence type="ECO:0000256" key="1">
    <source>
        <dbReference type="SAM" id="MobiDB-lite"/>
    </source>
</evidence>
<sequence>MSSLWLAELLYIGKPLIGNYLLFILLTWGLNLTIRKLKRKYQTINMDIDQSISTRSDVEVIVNGKGHGHGHGNRGMILVSSSTDTNPIASKLRVAPSLVDDADDDLSYDDSENGDEDGDRDCSVSDCSMCTPTREIQQAQVEIPLIGSWSARSDVCANQDLSAEMDIDFDSNLHADVSIGAGKSLIQSPSRTRVRHILRSDDDDIVEWLDKIQPRKSFRSIASARKKRRSSKKKHKQLLLYSPRIAGFIDIDVNPSSSQKNKYSRNTSWRSSNPFRKGSKTRRSLSTSSTATTTSISCGHDNQSSPAHYNLPLQTHNQTQSMIQIPDSKLLQTPEQRWKYQSKLAGDHQQSVYILDVSRKKIPPLALLKGITPVMAKKITEFRYNGDHLKGLHSDEYTGPTTISMRQGYEEGYGFDLPSFLDVVENHFPNLLSLSLLTAADLHSDTDMNEKLGVRDTSQAFRNSAVAETRSTYNNSCEEKHYLYDDNMEEDDEGKVYSADGSHDRHSRINDVRSPLGTLKDPELLAKFDKTINLAKYDEKADNETSQHEQQILLQRLYIIYRLPNLQFINGHQVTKEEKKLSQPISPSKTKVNCQNTSATRNSYVEKMNSNERRLGSRSSSLGYILNHEQILLPSIDYKRNYCEDDGAVQGLNVEVSLKSLIAQSTTKPHSPLRNTSTATVSSSILLPSVGIQSDVSGDVRNTQINSILNPVHFDETLKPQSTSESITITALSIEEMDSLKGKHITLKLKSVSDIDSLSPTSRLTRINSDCAVQNGETPDAIHNTEDLSSIPPQEENDTVANNLSLLQQVMSNDVEKENRLSERQVNNTSASGHHVKKMSKKKLKYKTPTLSESASKAKLKQRSKASSKTNRKGLGNVKTMEQKLVPGISDMDKSGLVELDVGEEPCAYHTT</sequence>
<feature type="transmembrane region" description="Helical" evidence="2">
    <location>
        <begin position="16"/>
        <end position="34"/>
    </location>
</feature>
<keyword evidence="2" id="KW-1133">Transmembrane helix</keyword>